<evidence type="ECO:0000313" key="1">
    <source>
        <dbReference type="EMBL" id="KAK4019745.1"/>
    </source>
</evidence>
<name>A0ABR0A3M3_9CRUS</name>
<accession>A0ABR0A3M3</accession>
<reference evidence="1 2" key="1">
    <citation type="journal article" date="2023" name="Nucleic Acids Res.">
        <title>The hologenome of Daphnia magna reveals possible DNA methylation and microbiome-mediated evolution of the host genome.</title>
        <authorList>
            <person name="Chaturvedi A."/>
            <person name="Li X."/>
            <person name="Dhandapani V."/>
            <person name="Marshall H."/>
            <person name="Kissane S."/>
            <person name="Cuenca-Cambronero M."/>
            <person name="Asole G."/>
            <person name="Calvet F."/>
            <person name="Ruiz-Romero M."/>
            <person name="Marangio P."/>
            <person name="Guigo R."/>
            <person name="Rago D."/>
            <person name="Mirbahai L."/>
            <person name="Eastwood N."/>
            <person name="Colbourne J.K."/>
            <person name="Zhou J."/>
            <person name="Mallon E."/>
            <person name="Orsini L."/>
        </authorList>
    </citation>
    <scope>NUCLEOTIDE SEQUENCE [LARGE SCALE GENOMIC DNA]</scope>
    <source>
        <strain evidence="1">LRV0_1</strain>
    </source>
</reference>
<evidence type="ECO:0000313" key="2">
    <source>
        <dbReference type="Proteomes" id="UP001234178"/>
    </source>
</evidence>
<proteinExistence type="predicted"/>
<comment type="caution">
    <text evidence="1">The sequence shown here is derived from an EMBL/GenBank/DDBJ whole genome shotgun (WGS) entry which is preliminary data.</text>
</comment>
<gene>
    <name evidence="1" type="ORF">OUZ56_001753</name>
</gene>
<keyword evidence="2" id="KW-1185">Reference proteome</keyword>
<protein>
    <submittedName>
        <fullName evidence="1">Uncharacterized protein</fullName>
    </submittedName>
</protein>
<sequence>MDKSLQFTNVRAYTLAATRFGCIVIVSKPAATRDLRFEHLYALMLGTSSERRRSQNKQHKSSSLRHSLKIATAVWLPLYILFGQTYKCQWLSHFNVFAKIHRIF</sequence>
<dbReference type="Proteomes" id="UP001234178">
    <property type="component" value="Unassembled WGS sequence"/>
</dbReference>
<organism evidence="1 2">
    <name type="scientific">Daphnia magna</name>
    <dbReference type="NCBI Taxonomy" id="35525"/>
    <lineage>
        <taxon>Eukaryota</taxon>
        <taxon>Metazoa</taxon>
        <taxon>Ecdysozoa</taxon>
        <taxon>Arthropoda</taxon>
        <taxon>Crustacea</taxon>
        <taxon>Branchiopoda</taxon>
        <taxon>Diplostraca</taxon>
        <taxon>Cladocera</taxon>
        <taxon>Anomopoda</taxon>
        <taxon>Daphniidae</taxon>
        <taxon>Daphnia</taxon>
    </lineage>
</organism>
<dbReference type="EMBL" id="JAOYFB010000036">
    <property type="protein sequence ID" value="KAK4019745.1"/>
    <property type="molecule type" value="Genomic_DNA"/>
</dbReference>